<dbReference type="EMBL" id="BNJJ01000015">
    <property type="protein sequence ID" value="GHO86989.1"/>
    <property type="molecule type" value="Genomic_DNA"/>
</dbReference>
<sequence>MKAFLIRAHVRLSDPASPHPRSEHRETTRVASTEGEVELFDGGWLPLDEEVPQTRIITTVICPRITRPSLDISVPRLYDDYHIRLM</sequence>
<feature type="region of interest" description="Disordered" evidence="1">
    <location>
        <begin position="12"/>
        <end position="32"/>
    </location>
</feature>
<evidence type="ECO:0000256" key="1">
    <source>
        <dbReference type="SAM" id="MobiDB-lite"/>
    </source>
</evidence>
<reference evidence="2 3" key="1">
    <citation type="journal article" date="2021" name="Int. J. Syst. Evol. Microbiol.">
        <title>Reticulibacter mediterranei gen. nov., sp. nov., within the new family Reticulibacteraceae fam. nov., and Ktedonospora formicarum gen. nov., sp. nov., Ktedonobacter robiniae sp. nov., Dictyobacter formicarum sp. nov. and Dictyobacter arantiisoli sp. nov., belonging to the class Ktedonobacteria.</title>
        <authorList>
            <person name="Yabe S."/>
            <person name="Zheng Y."/>
            <person name="Wang C.M."/>
            <person name="Sakai Y."/>
            <person name="Abe K."/>
            <person name="Yokota A."/>
            <person name="Donadio S."/>
            <person name="Cavaletti L."/>
            <person name="Monciardini P."/>
        </authorList>
    </citation>
    <scope>NUCLEOTIDE SEQUENCE [LARGE SCALE GENOMIC DNA]</scope>
    <source>
        <strain evidence="2 3">SOSP1-9</strain>
    </source>
</reference>
<accession>A0ABQ3VMQ1</accession>
<dbReference type="Proteomes" id="UP000635565">
    <property type="component" value="Unassembled WGS sequence"/>
</dbReference>
<proteinExistence type="predicted"/>
<protein>
    <submittedName>
        <fullName evidence="2">Uncharacterized protein</fullName>
    </submittedName>
</protein>
<keyword evidence="3" id="KW-1185">Reference proteome</keyword>
<gene>
    <name evidence="2" type="ORF">KSZ_49950</name>
</gene>
<comment type="caution">
    <text evidence="2">The sequence shown here is derived from an EMBL/GenBank/DDBJ whole genome shotgun (WGS) entry which is preliminary data.</text>
</comment>
<name>A0ABQ3VMQ1_9CHLR</name>
<evidence type="ECO:0000313" key="2">
    <source>
        <dbReference type="EMBL" id="GHO86989.1"/>
    </source>
</evidence>
<evidence type="ECO:0000313" key="3">
    <source>
        <dbReference type="Proteomes" id="UP000635565"/>
    </source>
</evidence>
<organism evidence="2 3">
    <name type="scientific">Dictyobacter formicarum</name>
    <dbReference type="NCBI Taxonomy" id="2778368"/>
    <lineage>
        <taxon>Bacteria</taxon>
        <taxon>Bacillati</taxon>
        <taxon>Chloroflexota</taxon>
        <taxon>Ktedonobacteria</taxon>
        <taxon>Ktedonobacterales</taxon>
        <taxon>Dictyobacteraceae</taxon>
        <taxon>Dictyobacter</taxon>
    </lineage>
</organism>